<dbReference type="PANTHER" id="PTHR13073">
    <property type="entry name" value="BLOC-1 COMPLEX SUBUNIT 1"/>
    <property type="match status" value="1"/>
</dbReference>
<dbReference type="EMBL" id="NBIV01000009">
    <property type="protein sequence ID" value="PXF49027.1"/>
    <property type="molecule type" value="Genomic_DNA"/>
</dbReference>
<evidence type="ECO:0000313" key="4">
    <source>
        <dbReference type="Proteomes" id="UP000247409"/>
    </source>
</evidence>
<dbReference type="OrthoDB" id="20018at2759"/>
<organism evidence="3 4">
    <name type="scientific">Gracilariopsis chorda</name>
    <dbReference type="NCBI Taxonomy" id="448386"/>
    <lineage>
        <taxon>Eukaryota</taxon>
        <taxon>Rhodophyta</taxon>
        <taxon>Florideophyceae</taxon>
        <taxon>Rhodymeniophycidae</taxon>
        <taxon>Gracilariales</taxon>
        <taxon>Gracilariaceae</taxon>
        <taxon>Gracilariopsis</taxon>
    </lineage>
</organism>
<dbReference type="Pfam" id="PF06320">
    <property type="entry name" value="GCN5L1"/>
    <property type="match status" value="1"/>
</dbReference>
<dbReference type="STRING" id="448386.A0A2V3J4V0"/>
<evidence type="ECO:0000256" key="1">
    <source>
        <dbReference type="ARBA" id="ARBA00007133"/>
    </source>
</evidence>
<evidence type="ECO:0000313" key="3">
    <source>
        <dbReference type="EMBL" id="PXF49027.1"/>
    </source>
</evidence>
<keyword evidence="4" id="KW-1185">Reference proteome</keyword>
<proteinExistence type="inferred from homology"/>
<accession>A0A2V3J4V0</accession>
<dbReference type="GO" id="GO:0016197">
    <property type="term" value="P:endosomal transport"/>
    <property type="evidence" value="ECO:0007669"/>
    <property type="project" value="TreeGrafter"/>
</dbReference>
<dbReference type="AlphaFoldDB" id="A0A2V3J4V0"/>
<gene>
    <name evidence="3" type="ORF">BWQ96_01165</name>
</gene>
<dbReference type="Proteomes" id="UP000247409">
    <property type="component" value="Unassembled WGS sequence"/>
</dbReference>
<name>A0A2V3J4V0_9FLOR</name>
<evidence type="ECO:0000256" key="2">
    <source>
        <dbReference type="ARBA" id="ARBA00019577"/>
    </source>
</evidence>
<dbReference type="InterPro" id="IPR009395">
    <property type="entry name" value="BLOC1S1"/>
</dbReference>
<dbReference type="GO" id="GO:0031083">
    <property type="term" value="C:BLOC-1 complex"/>
    <property type="evidence" value="ECO:0007669"/>
    <property type="project" value="InterPro"/>
</dbReference>
<dbReference type="PANTHER" id="PTHR13073:SF0">
    <property type="entry name" value="BIOGENESIS OF LYSOSOME-RELATED ORGANELLES COMPLEX 1 SUBUNIT 1"/>
    <property type="match status" value="1"/>
</dbReference>
<reference evidence="3 4" key="1">
    <citation type="journal article" date="2018" name="Mol. Biol. Evol.">
        <title>Analysis of the draft genome of the red seaweed Gracilariopsis chorda provides insights into genome size evolution in Rhodophyta.</title>
        <authorList>
            <person name="Lee J."/>
            <person name="Yang E.C."/>
            <person name="Graf L."/>
            <person name="Yang J.H."/>
            <person name="Qiu H."/>
            <person name="Zel Zion U."/>
            <person name="Chan C.X."/>
            <person name="Stephens T.G."/>
            <person name="Weber A.P.M."/>
            <person name="Boo G.H."/>
            <person name="Boo S.M."/>
            <person name="Kim K.M."/>
            <person name="Shin Y."/>
            <person name="Jung M."/>
            <person name="Lee S.J."/>
            <person name="Yim H.S."/>
            <person name="Lee J.H."/>
            <person name="Bhattacharya D."/>
            <person name="Yoon H.S."/>
        </authorList>
    </citation>
    <scope>NUCLEOTIDE SEQUENCE [LARGE SCALE GENOMIC DNA]</scope>
    <source>
        <strain evidence="3 4">SKKU-2015</strain>
        <tissue evidence="3">Whole body</tissue>
    </source>
</reference>
<comment type="similarity">
    <text evidence="1">Belongs to the BLOC1S1 family.</text>
</comment>
<sequence length="119" mass="13534">MLSVHLREAERRKNELKPALEAGAKAVQEAAANLSDELLKVINEDVQEIYMAERQIESELRNIERLLSSNGYQIHQWTTLLDRLTSELKELGDVSNWAAIMEKSADEIRDISKQLSKSA</sequence>
<protein>
    <recommendedName>
        <fullName evidence="2">Biogenesis of lysosome-related organelles complex 1 subunit 1</fullName>
    </recommendedName>
</protein>
<comment type="caution">
    <text evidence="3">The sequence shown here is derived from an EMBL/GenBank/DDBJ whole genome shotgun (WGS) entry which is preliminary data.</text>
</comment>